<gene>
    <name evidence="2" type="ORF">GB928_019005</name>
</gene>
<evidence type="ECO:0000259" key="1">
    <source>
        <dbReference type="Pfam" id="PF13452"/>
    </source>
</evidence>
<dbReference type="RefSeq" id="WP_244763046.1">
    <property type="nucleotide sequence ID" value="NZ_JALJCJ010000006.1"/>
</dbReference>
<dbReference type="Gene3D" id="3.10.129.10">
    <property type="entry name" value="Hotdog Thioesterase"/>
    <property type="match status" value="2"/>
</dbReference>
<keyword evidence="3" id="KW-1185">Reference proteome</keyword>
<dbReference type="SUPFAM" id="SSF54637">
    <property type="entry name" value="Thioesterase/thiol ester dehydrase-isomerase"/>
    <property type="match status" value="1"/>
</dbReference>
<reference evidence="2" key="1">
    <citation type="submission" date="2022-04" db="EMBL/GenBank/DDBJ databases">
        <title>Shinella lacus sp. nov., a novel member of the genus Shinella from water.</title>
        <authorList>
            <person name="Deng Y."/>
        </authorList>
    </citation>
    <scope>NUCLEOTIDE SEQUENCE</scope>
    <source>
        <strain evidence="2">JCM 31239</strain>
    </source>
</reference>
<dbReference type="InterPro" id="IPR029069">
    <property type="entry name" value="HotDog_dom_sf"/>
</dbReference>
<dbReference type="PANTHER" id="PTHR28152">
    <property type="entry name" value="HYDROXYACYL-THIOESTER DEHYDRATASE TYPE 2, MITOCHONDRIAL"/>
    <property type="match status" value="1"/>
</dbReference>
<proteinExistence type="predicted"/>
<organism evidence="2 3">
    <name type="scientific">Shinella curvata</name>
    <dbReference type="NCBI Taxonomy" id="1817964"/>
    <lineage>
        <taxon>Bacteria</taxon>
        <taxon>Pseudomonadati</taxon>
        <taxon>Pseudomonadota</taxon>
        <taxon>Alphaproteobacteria</taxon>
        <taxon>Hyphomicrobiales</taxon>
        <taxon>Rhizobiaceae</taxon>
        <taxon>Shinella</taxon>
    </lineage>
</organism>
<evidence type="ECO:0000313" key="2">
    <source>
        <dbReference type="EMBL" id="MDO6123283.1"/>
    </source>
</evidence>
<feature type="domain" description="FAS1-like dehydratase" evidence="1">
    <location>
        <begin position="48"/>
        <end position="138"/>
    </location>
</feature>
<dbReference type="InterPro" id="IPR052741">
    <property type="entry name" value="Mitochondrial_HTD2"/>
</dbReference>
<comment type="caution">
    <text evidence="2">The sequence shown here is derived from an EMBL/GenBank/DDBJ whole genome shotgun (WGS) entry which is preliminary data.</text>
</comment>
<sequence>MTEVDIDYLRSWIGRERSVSDIITPRLAASLDAVLDIDRAASPGAPAPIGIHWCLAPDIVPMRSIGADGHPARGNFLPPVPFPRRMWAGGELTFLDDFRIGDDVSRVSTVENVQLKTGRSGNLIFVTVRHRYATSRGPALDERQDIVYRELESTPRVPEHTPALKVGDQTRHVEASPVLLFRYSAITFNGHRIHYDEPYVTGEEGYPGLIFHGPLQATLLLGLASEHRNGGSPQTFAFRATRPLFSGGRISLHAISKEAQTSTWIADQHGIVTMEAVAS</sequence>
<dbReference type="EMBL" id="WHSC02000008">
    <property type="protein sequence ID" value="MDO6123283.1"/>
    <property type="molecule type" value="Genomic_DNA"/>
</dbReference>
<evidence type="ECO:0000313" key="3">
    <source>
        <dbReference type="Proteomes" id="UP001177080"/>
    </source>
</evidence>
<dbReference type="Pfam" id="PF13452">
    <property type="entry name" value="FAS1_DH_region"/>
    <property type="match status" value="1"/>
</dbReference>
<dbReference type="PANTHER" id="PTHR28152:SF1">
    <property type="entry name" value="HYDROXYACYL-THIOESTER DEHYDRATASE TYPE 2, MITOCHONDRIAL"/>
    <property type="match status" value="1"/>
</dbReference>
<dbReference type="InterPro" id="IPR039569">
    <property type="entry name" value="FAS1-like_DH_region"/>
</dbReference>
<dbReference type="Proteomes" id="UP001177080">
    <property type="component" value="Unassembled WGS sequence"/>
</dbReference>
<name>A0ABT8XHS4_9HYPH</name>
<protein>
    <submittedName>
        <fullName evidence="2">MaoC family dehydratase N-terminal domain-containing protein</fullName>
    </submittedName>
</protein>
<accession>A0ABT8XHS4</accession>